<evidence type="ECO:0000313" key="3">
    <source>
        <dbReference type="Proteomes" id="UP001232113"/>
    </source>
</evidence>
<dbReference type="EMBL" id="JASOLY010000008">
    <property type="protein sequence ID" value="MDK6868578.1"/>
    <property type="molecule type" value="Genomic_DNA"/>
</dbReference>
<evidence type="ECO:0000256" key="1">
    <source>
        <dbReference type="ARBA" id="ARBA00022490"/>
    </source>
</evidence>
<sequence length="109" mass="13131">MVFKDESNNKMTARTQIIVWLYQISDQYKLRRFGNIIYFSRKNKYVVLYVSSEYASKVITELKSKNYVQSVETSKTDKLDFSAEHEEKMMRELKEEAEKLREENEDLRV</sequence>
<dbReference type="Pfam" id="PF09902">
    <property type="entry name" value="DUF2129"/>
    <property type="match status" value="1"/>
</dbReference>
<gene>
    <name evidence="2" type="ORF">QP354_05780</name>
</gene>
<keyword evidence="1" id="KW-0963">Cytoplasm</keyword>
<dbReference type="InterPro" id="IPR016979">
    <property type="entry name" value="DUF2129"/>
</dbReference>
<proteinExistence type="predicted"/>
<dbReference type="AlphaFoldDB" id="A0AAW6XQR7"/>
<name>A0AAW6XQR7_9LACO</name>
<protein>
    <submittedName>
        <fullName evidence="2">YlbG family protein</fullName>
    </submittedName>
</protein>
<reference evidence="2" key="1">
    <citation type="submission" date="2023-05" db="EMBL/GenBank/DDBJ databases">
        <title>Cataloging the Phylogenetic Diversity of Human Bladder Bacteria.</title>
        <authorList>
            <person name="Du J."/>
        </authorList>
    </citation>
    <scope>NUCLEOTIDE SEQUENCE</scope>
    <source>
        <strain evidence="2">UMB6975B</strain>
    </source>
</reference>
<organism evidence="2 3">
    <name type="scientific">Lactobacillus paragasseri</name>
    <dbReference type="NCBI Taxonomy" id="2107999"/>
    <lineage>
        <taxon>Bacteria</taxon>
        <taxon>Bacillati</taxon>
        <taxon>Bacillota</taxon>
        <taxon>Bacilli</taxon>
        <taxon>Lactobacillales</taxon>
        <taxon>Lactobacillaceae</taxon>
        <taxon>Lactobacillus</taxon>
    </lineage>
</organism>
<dbReference type="Proteomes" id="UP001232113">
    <property type="component" value="Unassembled WGS sequence"/>
</dbReference>
<accession>A0AAW6XQR7</accession>
<comment type="caution">
    <text evidence="2">The sequence shown here is derived from an EMBL/GenBank/DDBJ whole genome shotgun (WGS) entry which is preliminary data.</text>
</comment>
<evidence type="ECO:0000313" key="2">
    <source>
        <dbReference type="EMBL" id="MDK6868578.1"/>
    </source>
</evidence>